<evidence type="ECO:0000256" key="2">
    <source>
        <dbReference type="ARBA" id="ARBA00006275"/>
    </source>
</evidence>
<dbReference type="InterPro" id="IPR033985">
    <property type="entry name" value="SusD-like_N"/>
</dbReference>
<dbReference type="Pfam" id="PF14322">
    <property type="entry name" value="SusD-like_3"/>
    <property type="match status" value="1"/>
</dbReference>
<keyword evidence="3" id="KW-0732">Signal</keyword>
<protein>
    <submittedName>
        <fullName evidence="8">RagB/SusD family nutrient uptake outer membrane protein</fullName>
    </submittedName>
</protein>
<name>A0A921H8D8_9BACT</name>
<dbReference type="InterPro" id="IPR011990">
    <property type="entry name" value="TPR-like_helical_dom_sf"/>
</dbReference>
<keyword evidence="5" id="KW-0998">Cell outer membrane</keyword>
<feature type="domain" description="SusD-like N-terminal" evidence="7">
    <location>
        <begin position="25"/>
        <end position="209"/>
    </location>
</feature>
<comment type="subcellular location">
    <subcellularLocation>
        <location evidence="1">Cell outer membrane</location>
    </subcellularLocation>
</comment>
<organism evidence="8 9">
    <name type="scientific">Butyricimonas virosa</name>
    <dbReference type="NCBI Taxonomy" id="544645"/>
    <lineage>
        <taxon>Bacteria</taxon>
        <taxon>Pseudomonadati</taxon>
        <taxon>Bacteroidota</taxon>
        <taxon>Bacteroidia</taxon>
        <taxon>Bacteroidales</taxon>
        <taxon>Odoribacteraceae</taxon>
        <taxon>Butyricimonas</taxon>
    </lineage>
</organism>
<comment type="similarity">
    <text evidence="2">Belongs to the SusD family.</text>
</comment>
<reference evidence="8" key="1">
    <citation type="journal article" date="2021" name="PeerJ">
        <title>Extensive microbial diversity within the chicken gut microbiome revealed by metagenomics and culture.</title>
        <authorList>
            <person name="Gilroy R."/>
            <person name="Ravi A."/>
            <person name="Getino M."/>
            <person name="Pursley I."/>
            <person name="Horton D.L."/>
            <person name="Alikhan N.F."/>
            <person name="Baker D."/>
            <person name="Gharbi K."/>
            <person name="Hall N."/>
            <person name="Watson M."/>
            <person name="Adriaenssens E.M."/>
            <person name="Foster-Nyarko E."/>
            <person name="Jarju S."/>
            <person name="Secka A."/>
            <person name="Antonio M."/>
            <person name="Oren A."/>
            <person name="Chaudhuri R.R."/>
            <person name="La Ragione R."/>
            <person name="Hildebrand F."/>
            <person name="Pallen M.J."/>
        </authorList>
    </citation>
    <scope>NUCLEOTIDE SEQUENCE</scope>
    <source>
        <strain evidence="8">6966</strain>
    </source>
</reference>
<dbReference type="SUPFAM" id="SSF48452">
    <property type="entry name" value="TPR-like"/>
    <property type="match status" value="1"/>
</dbReference>
<evidence type="ECO:0000256" key="1">
    <source>
        <dbReference type="ARBA" id="ARBA00004442"/>
    </source>
</evidence>
<evidence type="ECO:0000256" key="4">
    <source>
        <dbReference type="ARBA" id="ARBA00023136"/>
    </source>
</evidence>
<reference evidence="8" key="2">
    <citation type="submission" date="2021-09" db="EMBL/GenBank/DDBJ databases">
        <authorList>
            <person name="Gilroy R."/>
        </authorList>
    </citation>
    <scope>NUCLEOTIDE SEQUENCE</scope>
    <source>
        <strain evidence="8">6966</strain>
    </source>
</reference>
<proteinExistence type="inferred from homology"/>
<comment type="caution">
    <text evidence="8">The sequence shown here is derived from an EMBL/GenBank/DDBJ whole genome shotgun (WGS) entry which is preliminary data.</text>
</comment>
<evidence type="ECO:0000313" key="9">
    <source>
        <dbReference type="Proteomes" id="UP000742098"/>
    </source>
</evidence>
<dbReference type="Gene3D" id="1.25.40.390">
    <property type="match status" value="1"/>
</dbReference>
<accession>A0A921H8D8</accession>
<dbReference type="Pfam" id="PF07980">
    <property type="entry name" value="SusD_RagB"/>
    <property type="match status" value="1"/>
</dbReference>
<sequence>MNKRIYKLTGLLFLFVLTLMGCNSWLDAKPEDRVTDKQLYSTVQGFRTALNGIYVELNDKSLYGGDLLVTGIEVLAQRYDFSGNTTDISKVGNYDYMTDYAKAKFAAIWEKAYSLIANCNKLLEYAELNQDVLNGQNRELITGETYALRAFLHFDLLRLFGPIYKEFPSAESIPYNTKYSISATSILPANQVIEKILNDLKTAEDLLQKSDPIIENGPQNQDSEDGLNHYTYRAQRFNYYAVKALQARVNLYAGNTEEAVKAARSVIAVQEQWFPFTKYSEIMGGTKSADRIFSSEIIFSLYHSARSDIFTDYFSPDLEPSAVYLPKKNLDKFFIQETDKDWRYSSTWLQASTRDYKCFHKYENVSTTTNLNHLIPILRITEMYYIIAEASTDATEALDAINKVLYNRGLTKLPHNDNLASTVQEEYKREFWGEGQLFFYYKRVNEPSIYSFSEGKSITMDATKYVIPLPLSETDYR</sequence>
<evidence type="ECO:0000259" key="7">
    <source>
        <dbReference type="Pfam" id="PF14322"/>
    </source>
</evidence>
<evidence type="ECO:0000313" key="8">
    <source>
        <dbReference type="EMBL" id="HJF72241.1"/>
    </source>
</evidence>
<evidence type="ECO:0000256" key="5">
    <source>
        <dbReference type="ARBA" id="ARBA00023237"/>
    </source>
</evidence>
<evidence type="ECO:0000259" key="6">
    <source>
        <dbReference type="Pfam" id="PF07980"/>
    </source>
</evidence>
<dbReference type="GO" id="GO:0009279">
    <property type="term" value="C:cell outer membrane"/>
    <property type="evidence" value="ECO:0007669"/>
    <property type="project" value="UniProtKB-SubCell"/>
</dbReference>
<dbReference type="AlphaFoldDB" id="A0A921H8D8"/>
<dbReference type="PROSITE" id="PS51257">
    <property type="entry name" value="PROKAR_LIPOPROTEIN"/>
    <property type="match status" value="1"/>
</dbReference>
<evidence type="ECO:0000256" key="3">
    <source>
        <dbReference type="ARBA" id="ARBA00022729"/>
    </source>
</evidence>
<dbReference type="InterPro" id="IPR012944">
    <property type="entry name" value="SusD_RagB_dom"/>
</dbReference>
<feature type="domain" description="RagB/SusD" evidence="6">
    <location>
        <begin position="356"/>
        <end position="444"/>
    </location>
</feature>
<dbReference type="EMBL" id="DYVS01000301">
    <property type="protein sequence ID" value="HJF72241.1"/>
    <property type="molecule type" value="Genomic_DNA"/>
</dbReference>
<keyword evidence="4" id="KW-0472">Membrane</keyword>
<dbReference type="Proteomes" id="UP000742098">
    <property type="component" value="Unassembled WGS sequence"/>
</dbReference>
<gene>
    <name evidence="8" type="ORF">K8V05_15945</name>
</gene>